<proteinExistence type="predicted"/>
<evidence type="ECO:0000313" key="2">
    <source>
        <dbReference type="EMBL" id="CAH3044738.1"/>
    </source>
</evidence>
<keyword evidence="1" id="KW-0732">Signal</keyword>
<organism evidence="2 3">
    <name type="scientific">Porites lobata</name>
    <dbReference type="NCBI Taxonomy" id="104759"/>
    <lineage>
        <taxon>Eukaryota</taxon>
        <taxon>Metazoa</taxon>
        <taxon>Cnidaria</taxon>
        <taxon>Anthozoa</taxon>
        <taxon>Hexacorallia</taxon>
        <taxon>Scleractinia</taxon>
        <taxon>Fungiina</taxon>
        <taxon>Poritidae</taxon>
        <taxon>Porites</taxon>
    </lineage>
</organism>
<reference evidence="2 3" key="1">
    <citation type="submission" date="2022-05" db="EMBL/GenBank/DDBJ databases">
        <authorList>
            <consortium name="Genoscope - CEA"/>
            <person name="William W."/>
        </authorList>
    </citation>
    <scope>NUCLEOTIDE SEQUENCE [LARGE SCALE GENOMIC DNA]</scope>
</reference>
<feature type="signal peptide" evidence="1">
    <location>
        <begin position="1"/>
        <end position="23"/>
    </location>
</feature>
<protein>
    <submittedName>
        <fullName evidence="2">Uncharacterized protein</fullName>
    </submittedName>
</protein>
<comment type="caution">
    <text evidence="2">The sequence shown here is derived from an EMBL/GenBank/DDBJ whole genome shotgun (WGS) entry which is preliminary data.</text>
</comment>
<feature type="chain" id="PRO_5047396285" evidence="1">
    <location>
        <begin position="24"/>
        <end position="151"/>
    </location>
</feature>
<evidence type="ECO:0000313" key="3">
    <source>
        <dbReference type="Proteomes" id="UP001159405"/>
    </source>
</evidence>
<dbReference type="EMBL" id="CALNXK010000012">
    <property type="protein sequence ID" value="CAH3044738.1"/>
    <property type="molecule type" value="Genomic_DNA"/>
</dbReference>
<keyword evidence="3" id="KW-1185">Reference proteome</keyword>
<dbReference type="Proteomes" id="UP001159405">
    <property type="component" value="Unassembled WGS sequence"/>
</dbReference>
<accession>A0ABN8N7E5</accession>
<sequence length="151" mass="18151">MLAFKREAVALVVLSSYFLVLDQQSQESRLKQLLLLQHLKRSRRKRLILLKIALRKTRRVRRAWSWPRDQYWFETLLNGNFVEEWWKENFRISRRTFEYIVRLVGPDLAKKDTRGACHLRPRLRECIPVNKRVAVALWRLATGDTYRSTGL</sequence>
<gene>
    <name evidence="2" type="ORF">PLOB_00004442</name>
</gene>
<name>A0ABN8N7E5_9CNID</name>
<evidence type="ECO:0000256" key="1">
    <source>
        <dbReference type="SAM" id="SignalP"/>
    </source>
</evidence>